<dbReference type="GO" id="GO:0046677">
    <property type="term" value="P:response to antibiotic"/>
    <property type="evidence" value="ECO:0007669"/>
    <property type="project" value="InterPro"/>
</dbReference>
<dbReference type="PANTHER" id="PTHR31299:SF0">
    <property type="entry name" value="ESTERASE, PUTATIVE (AFU_ORTHOLOGUE AFUA_1G05850)-RELATED"/>
    <property type="match status" value="1"/>
</dbReference>
<dbReference type="Gene3D" id="3.30.1870.10">
    <property type="entry name" value="EreA-like, domain 2"/>
    <property type="match status" value="1"/>
</dbReference>
<dbReference type="AlphaFoldDB" id="A0AAD1DQN7"/>
<dbReference type="Pfam" id="PF05139">
    <property type="entry name" value="Erythro_esteras"/>
    <property type="match status" value="1"/>
</dbReference>
<evidence type="ECO:0000313" key="2">
    <source>
        <dbReference type="Proteomes" id="UP000278288"/>
    </source>
</evidence>
<dbReference type="Gene3D" id="3.40.1660.10">
    <property type="entry name" value="EreA-like (biosynthetic domain)"/>
    <property type="match status" value="1"/>
</dbReference>
<accession>A0AAD1DQN7</accession>
<dbReference type="KEGG" id="cnk:EG343_08125"/>
<dbReference type="Proteomes" id="UP000278288">
    <property type="component" value="Chromosome"/>
</dbReference>
<dbReference type="Gene3D" id="1.20.1440.30">
    <property type="entry name" value="Biosynthetic Protein domain"/>
    <property type="match status" value="1"/>
</dbReference>
<evidence type="ECO:0000313" key="1">
    <source>
        <dbReference type="EMBL" id="AZA90590.1"/>
    </source>
</evidence>
<reference evidence="1 2" key="1">
    <citation type="submission" date="2018-11" db="EMBL/GenBank/DDBJ databases">
        <title>Proposal to divide the Flavobacteriaceae and reorganize its genera based on Amino Acid Identity values calculated from whole genome sequences.</title>
        <authorList>
            <person name="Nicholson A.C."/>
            <person name="Gulvik C.A."/>
            <person name="Whitney A.M."/>
            <person name="Humrighouse B.W."/>
            <person name="Bell M."/>
            <person name="Holmes B."/>
            <person name="Steigerwalt A.G."/>
            <person name="Villarma A."/>
            <person name="Sheth M."/>
            <person name="Batra D."/>
            <person name="Pryor J."/>
            <person name="Bernardet J.-F."/>
            <person name="Hugo C."/>
            <person name="Kampfer P."/>
            <person name="Newman J."/>
            <person name="McQuiston J.R."/>
        </authorList>
    </citation>
    <scope>NUCLEOTIDE SEQUENCE [LARGE SCALE GENOMIC DNA]</scope>
    <source>
        <strain evidence="1 2">G0041</strain>
    </source>
</reference>
<dbReference type="InterPro" id="IPR007815">
    <property type="entry name" value="Emycin_Estase"/>
</dbReference>
<name>A0AAD1DQN7_CHRNA</name>
<dbReference type="InterPro" id="IPR052036">
    <property type="entry name" value="Hydrolase/PRTase-associated"/>
</dbReference>
<gene>
    <name evidence="1" type="ORF">EG343_08125</name>
</gene>
<dbReference type="EMBL" id="CP033923">
    <property type="protein sequence ID" value="AZA90590.1"/>
    <property type="molecule type" value="Genomic_DNA"/>
</dbReference>
<proteinExistence type="predicted"/>
<protein>
    <submittedName>
        <fullName evidence="1">Erythromycin esterase family protein</fullName>
    </submittedName>
</protein>
<dbReference type="CDD" id="cd14728">
    <property type="entry name" value="Ere-like"/>
    <property type="match status" value="1"/>
</dbReference>
<dbReference type="PANTHER" id="PTHR31299">
    <property type="entry name" value="ESTERASE, PUTATIVE (AFU_ORTHOLOGUE AFUA_1G05850)-RELATED"/>
    <property type="match status" value="1"/>
</dbReference>
<organism evidence="1 2">
    <name type="scientific">Chryseobacterium nakagawai</name>
    <dbReference type="NCBI Taxonomy" id="1241982"/>
    <lineage>
        <taxon>Bacteria</taxon>
        <taxon>Pseudomonadati</taxon>
        <taxon>Bacteroidota</taxon>
        <taxon>Flavobacteriia</taxon>
        <taxon>Flavobacteriales</taxon>
        <taxon>Weeksellaceae</taxon>
        <taxon>Chryseobacterium group</taxon>
        <taxon>Chryseobacterium</taxon>
    </lineage>
</organism>
<dbReference type="SUPFAM" id="SSF159501">
    <property type="entry name" value="EreA/ChaN-like"/>
    <property type="match status" value="1"/>
</dbReference>
<keyword evidence="2" id="KW-1185">Reference proteome</keyword>
<sequence length="413" mass="48483">MQMKLKLSFILIIFFIAIRAQSKNDLNSEEKEYISKFIYPIKTFNPEESDNNDLLILNKLIGNSTIVGLGESTHGSSQVYQMKYRISKYLIAHKNFNVFSLEANMPESFLMNQYIQEGKGNPKDILKGMYFWLWQTEETLNFVEWLKKYNENHDSKVFFDGFDMQYAKGAIDQIRKIYQENHWPEQEINELETALKENNRGFRTYSKKGQNTISEYLFLIKQKSISIKNPEEKSRFLQNADIIRQYIGLSFIKRDQFMAENVQWMKENYQNSKVIVSAHNYHIAKLKSDRMGYWINEMFSKDFVNFGFAFYEGTYSASIDGKLGTYNSERARPGTLEYKLNSLDIPIFILDLKAIRKDDNKLGHWVLKDILFRKTGSGTDKNEFKKTNVANSFDYLIFINKSTNSKLLNSISK</sequence>